<dbReference type="PANTHER" id="PTHR10098">
    <property type="entry name" value="RAPSYN-RELATED"/>
    <property type="match status" value="1"/>
</dbReference>
<proteinExistence type="predicted"/>
<name>A0A091DKU2_FUKDA</name>
<sequence length="168" mass="18273">MAAGSGAGVVLLPAVDRARPTSRCLSDGSRNYYFEGSELKKLDEALAVAERGRTRAFADLLVERQMGQQDSDPYSSVTMDQILEMVNSQRGLMLYYSLAAGYLYSWLLATGAGILKFHEHYLGDNAVESCSDFQAGGSVILPTATSSVLELHITSVREALGVESYYSR</sequence>
<evidence type="ECO:0000313" key="2">
    <source>
        <dbReference type="Proteomes" id="UP000028990"/>
    </source>
</evidence>
<dbReference type="AlphaFoldDB" id="A0A091DKU2"/>
<gene>
    <name evidence="1" type="ORF">H920_05873</name>
</gene>
<protein>
    <submittedName>
        <fullName evidence="1">Tetratricopeptide repeat protein 28</fullName>
    </submittedName>
</protein>
<organism evidence="1 2">
    <name type="scientific">Fukomys damarensis</name>
    <name type="common">Damaraland mole rat</name>
    <name type="synonym">Cryptomys damarensis</name>
    <dbReference type="NCBI Taxonomy" id="885580"/>
    <lineage>
        <taxon>Eukaryota</taxon>
        <taxon>Metazoa</taxon>
        <taxon>Chordata</taxon>
        <taxon>Craniata</taxon>
        <taxon>Vertebrata</taxon>
        <taxon>Euteleostomi</taxon>
        <taxon>Mammalia</taxon>
        <taxon>Eutheria</taxon>
        <taxon>Euarchontoglires</taxon>
        <taxon>Glires</taxon>
        <taxon>Rodentia</taxon>
        <taxon>Hystricomorpha</taxon>
        <taxon>Bathyergidae</taxon>
        <taxon>Fukomys</taxon>
    </lineage>
</organism>
<dbReference type="Proteomes" id="UP000028990">
    <property type="component" value="Unassembled WGS sequence"/>
</dbReference>
<dbReference type="PANTHER" id="PTHR10098:SF108">
    <property type="entry name" value="TETRATRICOPEPTIDE REPEAT PROTEIN 28"/>
    <property type="match status" value="1"/>
</dbReference>
<evidence type="ECO:0000313" key="1">
    <source>
        <dbReference type="EMBL" id="KFO32704.1"/>
    </source>
</evidence>
<accession>A0A091DKU2</accession>
<reference evidence="1 2" key="1">
    <citation type="submission" date="2013-11" db="EMBL/GenBank/DDBJ databases">
        <title>The Damaraland mole rat (Fukomys damarensis) genome and evolution of African mole rats.</title>
        <authorList>
            <person name="Gladyshev V.N."/>
            <person name="Fang X."/>
        </authorList>
    </citation>
    <scope>NUCLEOTIDE SEQUENCE [LARGE SCALE GENOMIC DNA]</scope>
    <source>
        <tissue evidence="1">Liver</tissue>
    </source>
</reference>
<dbReference type="EMBL" id="KN122133">
    <property type="protein sequence ID" value="KFO32704.1"/>
    <property type="molecule type" value="Genomic_DNA"/>
</dbReference>
<keyword evidence="2" id="KW-1185">Reference proteome</keyword>